<dbReference type="Pfam" id="PF11575">
    <property type="entry name" value="FhuF_C"/>
    <property type="match status" value="1"/>
</dbReference>
<proteinExistence type="predicted"/>
<accession>A0A4R3Z429</accession>
<feature type="domain" description="Aerobactin siderophore biosynthesis IucA/IucC-like C-terminal" evidence="1">
    <location>
        <begin position="93"/>
        <end position="237"/>
    </location>
</feature>
<evidence type="ECO:0000259" key="1">
    <source>
        <dbReference type="Pfam" id="PF06276"/>
    </source>
</evidence>
<dbReference type="InterPro" id="IPR022770">
    <property type="entry name" value="IucA/IucC-like_C"/>
</dbReference>
<protein>
    <submittedName>
        <fullName evidence="3">Ferric iron reductase protein FhuF</fullName>
    </submittedName>
</protein>
<gene>
    <name evidence="3" type="ORF">EDC52_102397</name>
</gene>
<keyword evidence="4" id="KW-1185">Reference proteome</keyword>
<dbReference type="EMBL" id="SMCR01000002">
    <property type="protein sequence ID" value="TCV99063.1"/>
    <property type="molecule type" value="Genomic_DNA"/>
</dbReference>
<dbReference type="GO" id="GO:0003824">
    <property type="term" value="F:catalytic activity"/>
    <property type="evidence" value="ECO:0007669"/>
    <property type="project" value="UniProtKB-ARBA"/>
</dbReference>
<dbReference type="InterPro" id="IPR008090">
    <property type="entry name" value="Fe_iron_reduct"/>
</dbReference>
<evidence type="ECO:0000313" key="3">
    <source>
        <dbReference type="EMBL" id="TCV99063.1"/>
    </source>
</evidence>
<dbReference type="Proteomes" id="UP000295719">
    <property type="component" value="Unassembled WGS sequence"/>
</dbReference>
<evidence type="ECO:0000259" key="2">
    <source>
        <dbReference type="Pfam" id="PF11575"/>
    </source>
</evidence>
<dbReference type="InterPro" id="IPR024726">
    <property type="entry name" value="FhuF_C"/>
</dbReference>
<dbReference type="AlphaFoldDB" id="A0A4R3Z429"/>
<feature type="domain" description="Ferric siderophore reductase C-terminal" evidence="2">
    <location>
        <begin position="241"/>
        <end position="261"/>
    </location>
</feature>
<organism evidence="3 4">
    <name type="scientific">Biostraticola tofi</name>
    <dbReference type="NCBI Taxonomy" id="466109"/>
    <lineage>
        <taxon>Bacteria</taxon>
        <taxon>Pseudomonadati</taxon>
        <taxon>Pseudomonadota</taxon>
        <taxon>Gammaproteobacteria</taxon>
        <taxon>Enterobacterales</taxon>
        <taxon>Bruguierivoracaceae</taxon>
        <taxon>Biostraticola</taxon>
    </lineage>
</organism>
<name>A0A4R3Z429_9GAMM</name>
<comment type="caution">
    <text evidence="3">The sequence shown here is derived from an EMBL/GenBank/DDBJ whole genome shotgun (WGS) entry which is preliminary data.</text>
</comment>
<evidence type="ECO:0000313" key="4">
    <source>
        <dbReference type="Proteomes" id="UP000295719"/>
    </source>
</evidence>
<dbReference type="Pfam" id="PF06276">
    <property type="entry name" value="FhuF"/>
    <property type="match status" value="1"/>
</dbReference>
<reference evidence="3 4" key="1">
    <citation type="submission" date="2019-03" db="EMBL/GenBank/DDBJ databases">
        <title>Genomic Encyclopedia of Type Strains, Phase IV (KMG-IV): sequencing the most valuable type-strain genomes for metagenomic binning, comparative biology and taxonomic classification.</title>
        <authorList>
            <person name="Goeker M."/>
        </authorList>
    </citation>
    <scope>NUCLEOTIDE SEQUENCE [LARGE SCALE GENOMIC DNA]</scope>
    <source>
        <strain evidence="3 4">DSM 19580</strain>
    </source>
</reference>
<dbReference type="NCBIfam" id="TIGR03951">
    <property type="entry name" value="Fe_III_red_FhuF"/>
    <property type="match status" value="1"/>
</dbReference>
<dbReference type="GO" id="GO:0051537">
    <property type="term" value="F:2 iron, 2 sulfur cluster binding"/>
    <property type="evidence" value="ECO:0007669"/>
    <property type="project" value="InterPro"/>
</dbReference>
<dbReference type="RefSeq" id="WP_131864440.1">
    <property type="nucleotide sequence ID" value="NZ_SMCR01000002.1"/>
</dbReference>
<dbReference type="OrthoDB" id="5918327at2"/>
<sequence length="263" mass="29313">MTASVNKKACNIGNQRNDRHAGAAHAGELRALFSANEAFFLNALRLAEPTPSTAHTLESWSEPAVLAAWLQRYGDDIYREHAGVKRDDKPLLSLWAQWYFGLLIPPLMLALLKHPQGVDCSASAYLLDIHETGRPAGFYLAPAPLPGYQDASACQRIEHLITAHLRPVVDKLEALGALNGKLIWNNNGYLMYWYLTQLRPGMDSRVLDALDTALFDCETLSDGSDNPLYRTVITRQAKRQRRSCCQRYKLPGVEMCTTCTLAP</sequence>
<dbReference type="PRINTS" id="PR01714">
    <property type="entry name" value="2FE2SRDCTASE"/>
</dbReference>